<organism evidence="1 2">
    <name type="scientific">Hibiscus sabdariffa</name>
    <name type="common">roselle</name>
    <dbReference type="NCBI Taxonomy" id="183260"/>
    <lineage>
        <taxon>Eukaryota</taxon>
        <taxon>Viridiplantae</taxon>
        <taxon>Streptophyta</taxon>
        <taxon>Embryophyta</taxon>
        <taxon>Tracheophyta</taxon>
        <taxon>Spermatophyta</taxon>
        <taxon>Magnoliopsida</taxon>
        <taxon>eudicotyledons</taxon>
        <taxon>Gunneridae</taxon>
        <taxon>Pentapetalae</taxon>
        <taxon>rosids</taxon>
        <taxon>malvids</taxon>
        <taxon>Malvales</taxon>
        <taxon>Malvaceae</taxon>
        <taxon>Malvoideae</taxon>
        <taxon>Hibiscus</taxon>
    </lineage>
</organism>
<name>A0ABR2U7E3_9ROSI</name>
<dbReference type="Proteomes" id="UP001396334">
    <property type="component" value="Unassembled WGS sequence"/>
</dbReference>
<comment type="caution">
    <text evidence="1">The sequence shown here is derived from an EMBL/GenBank/DDBJ whole genome shotgun (WGS) entry which is preliminary data.</text>
</comment>
<sequence>MHAFVTMLMEVYYVVKKILVFVKKMHAFVKMLMEVYYDVKKMHVFVKKMPVFAADKEKTQELGPHVSYEHLNL</sequence>
<evidence type="ECO:0000313" key="1">
    <source>
        <dbReference type="EMBL" id="KAK9045616.1"/>
    </source>
</evidence>
<protein>
    <submittedName>
        <fullName evidence="1">Uncharacterized protein</fullName>
    </submittedName>
</protein>
<reference evidence="1 2" key="1">
    <citation type="journal article" date="2024" name="G3 (Bethesda)">
        <title>Genome assembly of Hibiscus sabdariffa L. provides insights into metabolisms of medicinal natural products.</title>
        <authorList>
            <person name="Kim T."/>
        </authorList>
    </citation>
    <scope>NUCLEOTIDE SEQUENCE [LARGE SCALE GENOMIC DNA]</scope>
    <source>
        <strain evidence="1">TK-2024</strain>
        <tissue evidence="1">Old leaves</tissue>
    </source>
</reference>
<dbReference type="EMBL" id="JBBPBN010000001">
    <property type="protein sequence ID" value="KAK9045616.1"/>
    <property type="molecule type" value="Genomic_DNA"/>
</dbReference>
<proteinExistence type="predicted"/>
<accession>A0ABR2U7E3</accession>
<keyword evidence="2" id="KW-1185">Reference proteome</keyword>
<evidence type="ECO:0000313" key="2">
    <source>
        <dbReference type="Proteomes" id="UP001396334"/>
    </source>
</evidence>
<gene>
    <name evidence="1" type="ORF">V6N11_051525</name>
</gene>